<evidence type="ECO:0000313" key="3">
    <source>
        <dbReference type="EMBL" id="MDT0631180.1"/>
    </source>
</evidence>
<evidence type="ECO:0000313" key="4">
    <source>
        <dbReference type="Proteomes" id="UP001267426"/>
    </source>
</evidence>
<feature type="compositionally biased region" description="Low complexity" evidence="1">
    <location>
        <begin position="955"/>
        <end position="990"/>
    </location>
</feature>
<gene>
    <name evidence="3" type="ORF">RM540_05395</name>
</gene>
<keyword evidence="2" id="KW-0812">Transmembrane</keyword>
<feature type="transmembrane region" description="Helical" evidence="2">
    <location>
        <begin position="20"/>
        <end position="53"/>
    </location>
</feature>
<feature type="region of interest" description="Disordered" evidence="1">
    <location>
        <begin position="955"/>
        <end position="1017"/>
    </location>
</feature>
<name>A0ABU3BPH5_9BACT</name>
<keyword evidence="2" id="KW-1133">Transmembrane helix</keyword>
<dbReference type="RefSeq" id="WP_311662522.1">
    <property type="nucleotide sequence ID" value="NZ_JAVRHT010000009.1"/>
</dbReference>
<dbReference type="Proteomes" id="UP001267426">
    <property type="component" value="Unassembled WGS sequence"/>
</dbReference>
<feature type="region of interest" description="Disordered" evidence="1">
    <location>
        <begin position="774"/>
        <end position="829"/>
    </location>
</feature>
<feature type="transmembrane region" description="Helical" evidence="2">
    <location>
        <begin position="59"/>
        <end position="81"/>
    </location>
</feature>
<protein>
    <submittedName>
        <fullName evidence="3">DUF4175 family protein</fullName>
    </submittedName>
</protein>
<feature type="compositionally biased region" description="Basic and acidic residues" evidence="1">
    <location>
        <begin position="1097"/>
        <end position="1116"/>
    </location>
</feature>
<reference evidence="3 4" key="1">
    <citation type="submission" date="2023-09" db="EMBL/GenBank/DDBJ databases">
        <authorList>
            <person name="Rey-Velasco X."/>
        </authorList>
    </citation>
    <scope>NUCLEOTIDE SEQUENCE [LARGE SCALE GENOMIC DNA]</scope>
    <source>
        <strain evidence="3 4">F394</strain>
    </source>
</reference>
<proteinExistence type="predicted"/>
<sequence>MSTPLADALRRRIRHARRRLTAAAVAQGALITGGVVAAVALVAVAAEAGFWLGVELRTAVFWLLAALLAGLTAALVVVPLLRGAGVLPGLDERAVVRRAGRDYAGVDDRLATFLDLADGHASGGAGRLHEAALDALGREVRDVPFERVHAFGPAWRTARWAAVPALLLAALFLGAPSTVGGAAARLLAPGVYFAPPAPFRLDVSPGDAAVSRGASLPVAVQAAGRELPLTARLEIGRADERATETVRLQADDLGAFAYTVEDVRADMRYRVLADGVRSRWYAITVENRPLVRGVQVTVAPPAYSGRRARRLPEGVGDVTGLVGSGVRVRVQLGGTRPEAAWLQVAWEDGRTQRVPLRVEGDQASGGFGLRGGGTYSVRLEAQNGLQNADAATYSLGTLSDGPPQIALLEGAEDPLSGDARHLVFRVTDDFGFSGGALVYRVAVSEGGAAGPLRRLRLPVRSRPLDQEVGLDLRLPGIRPGATVELYGTVRDNDGRGGKTARTPSFTLRYPTLADRLDAFDADRDSAAQALDELQETAEESGERFRRLRDDLRQSLDPDWEDRRQVEELLREQSELGEQAQDLREQMRRLSEQMQRQDLTDEATRQRFEQMQRVMDELDTPELRDALERLRDAMERLDLQDMLQESEEAAQTEEEFRRRLERAMSLMKRLEAAVEMEEAARRAEDLAETEERLARETEAMRPDRPAPGENEPERGGEPTPPRPNTPAERERLAEEQRRAAEDAEALEEQLENAREAADDVPRAPTEALEQMMEQMQQDGGLPQQMEQNAQQLQQNQLQDAQEGQEEMSKQLRQMAQKMRQQSAQMQGQQAQVDQAALRRSLEDVLTLSREQERLAGETQAIPARNPALVPVARRQGELRDGLAAVTDTLRRVALSVPQLGPDIDERAGNARREMAGALEQLAERQSRQGAAHQRTAMSHLNELALLLSNLLDQLQNQSQQQGGEGQGMPQKMQQIGQQQQRLNQRIQQMLNESAGERLSPGEGRRMRQMAEQQEALRRQLQRAVEGGGAGLEPGDRSALKRVEDQMREAAQDLRRGRADRRTAPRQQQILEKLLEAEESVNQRGREEQREAQTGTARPDPDRPAPPRTERPAERVRRDLIRALESGYASDYQDLIKRYFERLQQRTGG</sequence>
<comment type="caution">
    <text evidence="3">The sequence shown here is derived from an EMBL/GenBank/DDBJ whole genome shotgun (WGS) entry which is preliminary data.</text>
</comment>
<feature type="compositionally biased region" description="Basic and acidic residues" evidence="1">
    <location>
        <begin position="726"/>
        <end position="740"/>
    </location>
</feature>
<organism evidence="3 4">
    <name type="scientific">Rubrivirga litoralis</name>
    <dbReference type="NCBI Taxonomy" id="3075598"/>
    <lineage>
        <taxon>Bacteria</taxon>
        <taxon>Pseudomonadati</taxon>
        <taxon>Rhodothermota</taxon>
        <taxon>Rhodothermia</taxon>
        <taxon>Rhodothermales</taxon>
        <taxon>Rubricoccaceae</taxon>
        <taxon>Rubrivirga</taxon>
    </lineage>
</organism>
<feature type="compositionally biased region" description="Low complexity" evidence="1">
    <location>
        <begin position="774"/>
        <end position="800"/>
    </location>
</feature>
<keyword evidence="2" id="KW-0472">Membrane</keyword>
<keyword evidence="4" id="KW-1185">Reference proteome</keyword>
<feature type="compositionally biased region" description="Low complexity" evidence="1">
    <location>
        <begin position="812"/>
        <end position="829"/>
    </location>
</feature>
<evidence type="ECO:0000256" key="1">
    <source>
        <dbReference type="SAM" id="MobiDB-lite"/>
    </source>
</evidence>
<feature type="transmembrane region" description="Helical" evidence="2">
    <location>
        <begin position="165"/>
        <end position="188"/>
    </location>
</feature>
<evidence type="ECO:0000256" key="2">
    <source>
        <dbReference type="SAM" id="Phobius"/>
    </source>
</evidence>
<accession>A0ABU3BPH5</accession>
<feature type="compositionally biased region" description="Basic and acidic residues" evidence="1">
    <location>
        <begin position="750"/>
        <end position="760"/>
    </location>
</feature>
<dbReference type="EMBL" id="JAVRHT010000009">
    <property type="protein sequence ID" value="MDT0631180.1"/>
    <property type="molecule type" value="Genomic_DNA"/>
</dbReference>
<feature type="region of interest" description="Disordered" evidence="1">
    <location>
        <begin position="1073"/>
        <end position="1116"/>
    </location>
</feature>
<feature type="region of interest" description="Disordered" evidence="1">
    <location>
        <begin position="680"/>
        <end position="762"/>
    </location>
</feature>
<feature type="compositionally biased region" description="Basic and acidic residues" evidence="1">
    <location>
        <begin position="680"/>
        <end position="715"/>
    </location>
</feature>